<organism evidence="2 3">
    <name type="scientific">Amphibacillus xylanus (strain ATCC 51415 / DSM 6626 / JCM 7361 / LMG 17667 / NBRC 15112 / Ep01)</name>
    <dbReference type="NCBI Taxonomy" id="698758"/>
    <lineage>
        <taxon>Bacteria</taxon>
        <taxon>Bacillati</taxon>
        <taxon>Bacillota</taxon>
        <taxon>Bacilli</taxon>
        <taxon>Bacillales</taxon>
        <taxon>Bacillaceae</taxon>
        <taxon>Amphibacillus</taxon>
    </lineage>
</organism>
<protein>
    <submittedName>
        <fullName evidence="2">Uncharacterized protein</fullName>
    </submittedName>
</protein>
<proteinExistence type="predicted"/>
<accession>K0J7N7</accession>
<dbReference type="STRING" id="698758.AXY_15560"/>
<dbReference type="Proteomes" id="UP000006294">
    <property type="component" value="Chromosome"/>
</dbReference>
<keyword evidence="1" id="KW-1133">Transmembrane helix</keyword>
<keyword evidence="3" id="KW-1185">Reference proteome</keyword>
<keyword evidence="1" id="KW-0472">Membrane</keyword>
<keyword evidence="1" id="KW-0812">Transmembrane</keyword>
<evidence type="ECO:0000313" key="3">
    <source>
        <dbReference type="Proteomes" id="UP000006294"/>
    </source>
</evidence>
<dbReference type="KEGG" id="axl:AXY_15560"/>
<dbReference type="AlphaFoldDB" id="K0J7N7"/>
<evidence type="ECO:0000256" key="1">
    <source>
        <dbReference type="SAM" id="Phobius"/>
    </source>
</evidence>
<sequence length="310" mass="34991">MHKKRFIVLASISLIALIVIFVPYVVDIAGMIEQEESSEVESSESVTDHSHGSGHAQTSVEFKTIDDYVLYSDVIITGHVVDISSYNSGTDEVVVEVVDQLKGNSDTYINVYTFSGDLREGQHYLMFLSKSDNKLFPAPIHALVGEPNLFIIEDNKVLHSNRNLESNLDLSKLKKAIVQSEFIDAPHPLREPTLEKRINIAVENPTIDVLLEQSDFVVYLRVDDIIEEHRYFNALEANILNQVNINDDVTFKLEKDTYLYLPGDVKEGEKYLVFYQLVEGSFDLTSREGSVISEKDAAFDEVAKQLNITK</sequence>
<evidence type="ECO:0000313" key="2">
    <source>
        <dbReference type="EMBL" id="BAM47688.1"/>
    </source>
</evidence>
<reference evidence="2 3" key="1">
    <citation type="submission" date="2011-01" db="EMBL/GenBank/DDBJ databases">
        <title>Whole genome sequence of Amphibacillus xylinus NBRC 15112.</title>
        <authorList>
            <person name="Nakazawa H."/>
            <person name="Katano Y."/>
            <person name="Nakamura S."/>
            <person name="Sasagawa M."/>
            <person name="Fukada J."/>
            <person name="Arai T."/>
            <person name="Sasakura N."/>
            <person name="Mochizuki D."/>
            <person name="Hosoyama A."/>
            <person name="Harada K."/>
            <person name="Horikawa H."/>
            <person name="Kato Y."/>
            <person name="Harada T."/>
            <person name="Sasaki K."/>
            <person name="Sekiguchi M."/>
            <person name="Hodoyama M."/>
            <person name="Nishiko R."/>
            <person name="Narita H."/>
            <person name="Hanamaki A."/>
            <person name="Hata C."/>
            <person name="Konno Y."/>
            <person name="Niimura Y."/>
            <person name="Yamazaki S."/>
            <person name="Fujita N."/>
        </authorList>
    </citation>
    <scope>NUCLEOTIDE SEQUENCE [LARGE SCALE GENOMIC DNA]</scope>
    <source>
        <strain evidence="3">ATCC 51415 / DSM 6626 / JCM 7361 / LMG 17667 / NBRC 15112 / Ep01</strain>
    </source>
</reference>
<feature type="transmembrane region" description="Helical" evidence="1">
    <location>
        <begin position="7"/>
        <end position="26"/>
    </location>
</feature>
<gene>
    <name evidence="2" type="ordered locus">AXY_15560</name>
</gene>
<dbReference type="HOGENOM" id="CLU_896140_0_0_9"/>
<dbReference type="EMBL" id="AP012050">
    <property type="protein sequence ID" value="BAM47688.1"/>
    <property type="molecule type" value="Genomic_DNA"/>
</dbReference>
<name>K0J7N7_AMPXN</name>